<comment type="caution">
    <text evidence="6">The sequence shown here is derived from an EMBL/GenBank/DDBJ whole genome shotgun (WGS) entry which is preliminary data.</text>
</comment>
<dbReference type="InterPro" id="IPR005119">
    <property type="entry name" value="LysR_subst-bd"/>
</dbReference>
<dbReference type="EMBL" id="BBVC01000019">
    <property type="protein sequence ID" value="GAO97841.1"/>
    <property type="molecule type" value="Genomic_DNA"/>
</dbReference>
<dbReference type="GO" id="GO:0043565">
    <property type="term" value="F:sequence-specific DNA binding"/>
    <property type="evidence" value="ECO:0007669"/>
    <property type="project" value="TreeGrafter"/>
</dbReference>
<dbReference type="Gene3D" id="3.40.190.290">
    <property type="match status" value="1"/>
</dbReference>
<name>A0A0K8MBE9_9PROT</name>
<dbReference type="OrthoDB" id="9813056at2"/>
<dbReference type="Pfam" id="PF03466">
    <property type="entry name" value="LysR_substrate"/>
    <property type="match status" value="1"/>
</dbReference>
<dbReference type="SUPFAM" id="SSF46785">
    <property type="entry name" value="Winged helix' DNA-binding domain"/>
    <property type="match status" value="1"/>
</dbReference>
<protein>
    <submittedName>
        <fullName evidence="6">HTH-type transcriptional regulator CysL</fullName>
    </submittedName>
</protein>
<dbReference type="Proteomes" id="UP000036771">
    <property type="component" value="Unassembled WGS sequence"/>
</dbReference>
<dbReference type="InterPro" id="IPR000847">
    <property type="entry name" value="LysR_HTH_N"/>
</dbReference>
<keyword evidence="2" id="KW-0805">Transcription regulation</keyword>
<feature type="domain" description="HTH lysR-type" evidence="5">
    <location>
        <begin position="5"/>
        <end position="62"/>
    </location>
</feature>
<dbReference type="PANTHER" id="PTHR30537:SF20">
    <property type="entry name" value="TRANSCRIPTIONAL REGULATORY PROTEIN"/>
    <property type="match status" value="1"/>
</dbReference>
<evidence type="ECO:0000259" key="5">
    <source>
        <dbReference type="PROSITE" id="PS50931"/>
    </source>
</evidence>
<dbReference type="Gene3D" id="1.10.10.10">
    <property type="entry name" value="Winged helix-like DNA-binding domain superfamily/Winged helix DNA-binding domain"/>
    <property type="match status" value="1"/>
</dbReference>
<organism evidence="6 7">
    <name type="scientific">Caedimonas varicaedens</name>
    <dbReference type="NCBI Taxonomy" id="1629334"/>
    <lineage>
        <taxon>Bacteria</taxon>
        <taxon>Pseudomonadati</taxon>
        <taxon>Pseudomonadota</taxon>
        <taxon>Alphaproteobacteria</taxon>
        <taxon>Holosporales</taxon>
        <taxon>Caedimonadaceae</taxon>
        <taxon>Caedimonas</taxon>
    </lineage>
</organism>
<dbReference type="GO" id="GO:0006351">
    <property type="term" value="P:DNA-templated transcription"/>
    <property type="evidence" value="ECO:0007669"/>
    <property type="project" value="TreeGrafter"/>
</dbReference>
<sequence length="300" mass="33957">MKTNIDWDKYKTFYYVAKAGSFTAAGEILNLSQSALSRSIQNLEYQVGMKLLERIPRGVILTKQGEGLFKAAEKALEVFTRAEMLMLEQEEELQGTLKIATTMAIASVWIMPYIGDFLKKNPRIRLTVIGNDEELDLKTRQADVSVRPFMANQPELIQELISVFHLKLYASSEYLEKYGTPKMPEDLDQHQLIVFGYDTVNPYSDINWPLKLGMPEGLLRDPYLCINTSSGMRQAAENGHGIIALAEEFPGLTKSNLVEVLSEIEKPNIPIYYVYPKQLAGSKRVMALGKYFREKLVACV</sequence>
<evidence type="ECO:0000256" key="4">
    <source>
        <dbReference type="ARBA" id="ARBA00023163"/>
    </source>
</evidence>
<dbReference type="PROSITE" id="PS50931">
    <property type="entry name" value="HTH_LYSR"/>
    <property type="match status" value="1"/>
</dbReference>
<comment type="similarity">
    <text evidence="1">Belongs to the LysR transcriptional regulatory family.</text>
</comment>
<dbReference type="Pfam" id="PF00126">
    <property type="entry name" value="HTH_1"/>
    <property type="match status" value="1"/>
</dbReference>
<evidence type="ECO:0000256" key="3">
    <source>
        <dbReference type="ARBA" id="ARBA00023125"/>
    </source>
</evidence>
<keyword evidence="4" id="KW-0804">Transcription</keyword>
<dbReference type="AlphaFoldDB" id="A0A0K8MBE9"/>
<dbReference type="InterPro" id="IPR036388">
    <property type="entry name" value="WH-like_DNA-bd_sf"/>
</dbReference>
<evidence type="ECO:0000313" key="7">
    <source>
        <dbReference type="Proteomes" id="UP000036771"/>
    </source>
</evidence>
<keyword evidence="7" id="KW-1185">Reference proteome</keyword>
<dbReference type="SUPFAM" id="SSF53850">
    <property type="entry name" value="Periplasmic binding protein-like II"/>
    <property type="match status" value="1"/>
</dbReference>
<dbReference type="GO" id="GO:0003700">
    <property type="term" value="F:DNA-binding transcription factor activity"/>
    <property type="evidence" value="ECO:0007669"/>
    <property type="project" value="InterPro"/>
</dbReference>
<reference evidence="6 7" key="1">
    <citation type="submission" date="2015-03" db="EMBL/GenBank/DDBJ databases">
        <title>Caedibacter varicaedens, whole genome shotgun sequence.</title>
        <authorList>
            <person name="Suzuki H."/>
            <person name="Dapper A.L."/>
            <person name="Gibson A.K."/>
            <person name="Jackson C."/>
            <person name="Lee H."/>
            <person name="Pejaver V.R."/>
            <person name="Doak T."/>
            <person name="Lynch M."/>
        </authorList>
    </citation>
    <scope>NUCLEOTIDE SEQUENCE [LARGE SCALE GENOMIC DNA]</scope>
</reference>
<dbReference type="PRINTS" id="PR00039">
    <property type="entry name" value="HTHLYSR"/>
</dbReference>
<dbReference type="STRING" id="1629334.Cva_00481"/>
<evidence type="ECO:0000256" key="1">
    <source>
        <dbReference type="ARBA" id="ARBA00009437"/>
    </source>
</evidence>
<gene>
    <name evidence="6" type="primary">cysL_2</name>
    <name evidence="6" type="ORF">Cva_00481</name>
</gene>
<evidence type="ECO:0000256" key="2">
    <source>
        <dbReference type="ARBA" id="ARBA00023015"/>
    </source>
</evidence>
<dbReference type="InterPro" id="IPR036390">
    <property type="entry name" value="WH_DNA-bd_sf"/>
</dbReference>
<dbReference type="InterPro" id="IPR058163">
    <property type="entry name" value="LysR-type_TF_proteobact-type"/>
</dbReference>
<proteinExistence type="inferred from homology"/>
<evidence type="ECO:0000313" key="6">
    <source>
        <dbReference type="EMBL" id="GAO97841.1"/>
    </source>
</evidence>
<keyword evidence="3" id="KW-0238">DNA-binding</keyword>
<dbReference type="PANTHER" id="PTHR30537">
    <property type="entry name" value="HTH-TYPE TRANSCRIPTIONAL REGULATOR"/>
    <property type="match status" value="1"/>
</dbReference>
<accession>A0A0K8MBE9</accession>
<dbReference type="FunFam" id="1.10.10.10:FF:000001">
    <property type="entry name" value="LysR family transcriptional regulator"/>
    <property type="match status" value="1"/>
</dbReference>